<sequence>MKRIVPVLGIICVTVVLFFSTIGCNTIEGMGEDLEATGEAIEQEAEE</sequence>
<gene>
    <name evidence="7" type="ordered locus">Dret_0336</name>
</gene>
<keyword evidence="6" id="KW-0449">Lipoprotein</keyword>
<keyword evidence="4" id="KW-0472">Membrane</keyword>
<dbReference type="AlphaFoldDB" id="C8X013"/>
<evidence type="ECO:0000313" key="8">
    <source>
        <dbReference type="Proteomes" id="UP000001052"/>
    </source>
</evidence>
<accession>C8X013</accession>
<keyword evidence="5" id="KW-0564">Palmitate</keyword>
<name>C8X013_DESRD</name>
<organism evidence="7 8">
    <name type="scientific">Desulfohalobium retbaense (strain ATCC 49708 / DSM 5692 / JCM 16813 / HR100)</name>
    <dbReference type="NCBI Taxonomy" id="485915"/>
    <lineage>
        <taxon>Bacteria</taxon>
        <taxon>Pseudomonadati</taxon>
        <taxon>Thermodesulfobacteriota</taxon>
        <taxon>Desulfovibrionia</taxon>
        <taxon>Desulfovibrionales</taxon>
        <taxon>Desulfohalobiaceae</taxon>
        <taxon>Desulfohalobium</taxon>
    </lineage>
</organism>
<protein>
    <submittedName>
        <fullName evidence="7">Entericidin EcnAB</fullName>
    </submittedName>
</protein>
<reference evidence="8" key="1">
    <citation type="submission" date="2009-09" db="EMBL/GenBank/DDBJ databases">
        <title>The complete chromosome of Desulfohalobium retbaense DSM 5692.</title>
        <authorList>
            <consortium name="US DOE Joint Genome Institute (JGI-PGF)"/>
            <person name="Lucas S."/>
            <person name="Copeland A."/>
            <person name="Lapidus A."/>
            <person name="Glavina del Rio T."/>
            <person name="Dalin E."/>
            <person name="Tice H."/>
            <person name="Bruce D."/>
            <person name="Goodwin L."/>
            <person name="Pitluck S."/>
            <person name="Kyrpides N."/>
            <person name="Mavromatis K."/>
            <person name="Ivanova N."/>
            <person name="Mikhailova N."/>
            <person name="Munk A.C."/>
            <person name="Brettin T."/>
            <person name="Detter J.C."/>
            <person name="Han C."/>
            <person name="Tapia R."/>
            <person name="Larimer F."/>
            <person name="Land M."/>
            <person name="Hauser L."/>
            <person name="Markowitz V."/>
            <person name="Cheng J.-F."/>
            <person name="Hugenholtz P."/>
            <person name="Woyke T."/>
            <person name="Wu D."/>
            <person name="Spring S."/>
            <person name="Klenk H.-P."/>
            <person name="Eisen J.A."/>
        </authorList>
    </citation>
    <scope>NUCLEOTIDE SEQUENCE [LARGE SCALE GENOMIC DNA]</scope>
    <source>
        <strain evidence="8">DSM 5692</strain>
    </source>
</reference>
<dbReference type="InterPro" id="IPR012556">
    <property type="entry name" value="Entericidin"/>
</dbReference>
<dbReference type="Pfam" id="PF08085">
    <property type="entry name" value="Entericidin"/>
    <property type="match status" value="1"/>
</dbReference>
<dbReference type="EMBL" id="CP001734">
    <property type="protein sequence ID" value="ACV67638.1"/>
    <property type="molecule type" value="Genomic_DNA"/>
</dbReference>
<dbReference type="STRING" id="485915.Dret_0336"/>
<evidence type="ECO:0000256" key="3">
    <source>
        <dbReference type="ARBA" id="ARBA00022729"/>
    </source>
</evidence>
<dbReference type="GO" id="GO:0016020">
    <property type="term" value="C:membrane"/>
    <property type="evidence" value="ECO:0007669"/>
    <property type="project" value="InterPro"/>
</dbReference>
<dbReference type="KEGG" id="drt:Dret_0336"/>
<evidence type="ECO:0000256" key="5">
    <source>
        <dbReference type="ARBA" id="ARBA00023139"/>
    </source>
</evidence>
<evidence type="ECO:0000256" key="4">
    <source>
        <dbReference type="ARBA" id="ARBA00023136"/>
    </source>
</evidence>
<dbReference type="RefSeq" id="WP_015750797.1">
    <property type="nucleotide sequence ID" value="NC_013223.1"/>
</dbReference>
<evidence type="ECO:0000256" key="1">
    <source>
        <dbReference type="ARBA" id="ARBA00010296"/>
    </source>
</evidence>
<dbReference type="PROSITE" id="PS51257">
    <property type="entry name" value="PROKAR_LIPOPROTEIN"/>
    <property type="match status" value="1"/>
</dbReference>
<reference evidence="7 8" key="2">
    <citation type="journal article" date="2010" name="Stand. Genomic Sci.">
        <title>Complete genome sequence of Desulfohalobium retbaense type strain (HR(100)).</title>
        <authorList>
            <person name="Spring S."/>
            <person name="Nolan M."/>
            <person name="Lapidus A."/>
            <person name="Glavina Del Rio T."/>
            <person name="Copeland A."/>
            <person name="Tice H."/>
            <person name="Cheng J.F."/>
            <person name="Lucas S."/>
            <person name="Land M."/>
            <person name="Chen F."/>
            <person name="Bruce D."/>
            <person name="Goodwin L."/>
            <person name="Pitluck S."/>
            <person name="Ivanova N."/>
            <person name="Mavromatis K."/>
            <person name="Mikhailova N."/>
            <person name="Pati A."/>
            <person name="Chen A."/>
            <person name="Palaniappan K."/>
            <person name="Hauser L."/>
            <person name="Chang Y.J."/>
            <person name="Jeffries C.D."/>
            <person name="Munk C."/>
            <person name="Kiss H."/>
            <person name="Chain P."/>
            <person name="Han C."/>
            <person name="Brettin T."/>
            <person name="Detter J.C."/>
            <person name="Schuler E."/>
            <person name="Goker M."/>
            <person name="Rohde M."/>
            <person name="Bristow J."/>
            <person name="Eisen J.A."/>
            <person name="Markowitz V."/>
            <person name="Hugenholtz P."/>
            <person name="Kyrpides N.C."/>
            <person name="Klenk H.P."/>
        </authorList>
    </citation>
    <scope>NUCLEOTIDE SEQUENCE [LARGE SCALE GENOMIC DNA]</scope>
    <source>
        <strain evidence="7 8">DSM 5692</strain>
    </source>
</reference>
<evidence type="ECO:0000256" key="2">
    <source>
        <dbReference type="ARBA" id="ARBA00022475"/>
    </source>
</evidence>
<dbReference type="GO" id="GO:0009636">
    <property type="term" value="P:response to toxic substance"/>
    <property type="evidence" value="ECO:0007669"/>
    <property type="project" value="InterPro"/>
</dbReference>
<keyword evidence="3" id="KW-0732">Signal</keyword>
<evidence type="ECO:0000256" key="6">
    <source>
        <dbReference type="ARBA" id="ARBA00023288"/>
    </source>
</evidence>
<dbReference type="eggNOG" id="COG5510">
    <property type="taxonomic scope" value="Bacteria"/>
</dbReference>
<proteinExistence type="inferred from homology"/>
<keyword evidence="2" id="KW-1003">Cell membrane</keyword>
<comment type="similarity">
    <text evidence="1">Belongs to the EcnA/EcnB lipoprotein family.</text>
</comment>
<dbReference type="OrthoDB" id="5398444at2"/>
<keyword evidence="8" id="KW-1185">Reference proteome</keyword>
<evidence type="ECO:0000313" key="7">
    <source>
        <dbReference type="EMBL" id="ACV67638.1"/>
    </source>
</evidence>
<dbReference type="HOGENOM" id="CLU_193827_6_0_7"/>
<dbReference type="Proteomes" id="UP000001052">
    <property type="component" value="Chromosome"/>
</dbReference>